<protein>
    <submittedName>
        <fullName evidence="2">Sugar kinase of the NBD/HSP70 family, may contain an N-terminal HTH domain</fullName>
    </submittedName>
</protein>
<evidence type="ECO:0000256" key="1">
    <source>
        <dbReference type="ARBA" id="ARBA00006479"/>
    </source>
</evidence>
<keyword evidence="3" id="KW-1185">Reference proteome</keyword>
<dbReference type="STRING" id="1503961.SAMN05421736_11829"/>
<accession>A0A1H3U672</accession>
<sequence length="303" mass="33423">MSKMVCILTIDIGGTFIKFGLVSAEGELTEKQEHPTPETFDQFLSLADAYFHKQKNHATIQGIAVSSPGSVTASGEIHGFSSVPFLHEGNFRERVERCFQLPTTVENDANCVALGERWNGSATGIDTFACIVCGTGIGGSIVINGQLYKGANLHGGEFGYVLFSNTNEELHTWSELGSSSALTRRLRQTAPYYENWTGPLVFEHAGEHEQARQSIDLFFRTLARGVFTIQYMIDPEKIIIGGGITRQTSFMEELTAHLDVLFAAKPFAEVRPNVAICRHLDRAQLFGAAHVWMEKYGRGARDV</sequence>
<proteinExistence type="inferred from homology"/>
<comment type="similarity">
    <text evidence="1">Belongs to the ROK (NagC/XylR) family.</text>
</comment>
<evidence type="ECO:0000313" key="2">
    <source>
        <dbReference type="EMBL" id="SDZ57019.1"/>
    </source>
</evidence>
<dbReference type="InterPro" id="IPR043129">
    <property type="entry name" value="ATPase_NBD"/>
</dbReference>
<reference evidence="3" key="1">
    <citation type="submission" date="2016-10" db="EMBL/GenBank/DDBJ databases">
        <authorList>
            <person name="Varghese N."/>
            <person name="Submissions S."/>
        </authorList>
    </citation>
    <scope>NUCLEOTIDE SEQUENCE [LARGE SCALE GENOMIC DNA]</scope>
    <source>
        <strain evidence="3">SP</strain>
    </source>
</reference>
<dbReference type="Pfam" id="PF00480">
    <property type="entry name" value="ROK"/>
    <property type="match status" value="1"/>
</dbReference>
<keyword evidence="2" id="KW-0418">Kinase</keyword>
<dbReference type="Proteomes" id="UP000198935">
    <property type="component" value="Unassembled WGS sequence"/>
</dbReference>
<name>A0A1H3U672_9BACI</name>
<dbReference type="CDD" id="cd24152">
    <property type="entry name" value="ASKHA_NBD_ROK-like"/>
    <property type="match status" value="1"/>
</dbReference>
<dbReference type="EMBL" id="FNPI01000018">
    <property type="protein sequence ID" value="SDZ57019.1"/>
    <property type="molecule type" value="Genomic_DNA"/>
</dbReference>
<dbReference type="AlphaFoldDB" id="A0A1H3U672"/>
<dbReference type="Gene3D" id="3.30.420.40">
    <property type="match status" value="2"/>
</dbReference>
<keyword evidence="2" id="KW-0808">Transferase</keyword>
<gene>
    <name evidence="2" type="ORF">SAMN05421736_11829</name>
</gene>
<dbReference type="PANTHER" id="PTHR18964">
    <property type="entry name" value="ROK (REPRESSOR, ORF, KINASE) FAMILY"/>
    <property type="match status" value="1"/>
</dbReference>
<dbReference type="PANTHER" id="PTHR18964:SF170">
    <property type="entry name" value="SUGAR KINASE"/>
    <property type="match status" value="1"/>
</dbReference>
<dbReference type="SUPFAM" id="SSF53067">
    <property type="entry name" value="Actin-like ATPase domain"/>
    <property type="match status" value="1"/>
</dbReference>
<evidence type="ECO:0000313" key="3">
    <source>
        <dbReference type="Proteomes" id="UP000198935"/>
    </source>
</evidence>
<organism evidence="2 3">
    <name type="scientific">Evansella caseinilytica</name>
    <dbReference type="NCBI Taxonomy" id="1503961"/>
    <lineage>
        <taxon>Bacteria</taxon>
        <taxon>Bacillati</taxon>
        <taxon>Bacillota</taxon>
        <taxon>Bacilli</taxon>
        <taxon>Bacillales</taxon>
        <taxon>Bacillaceae</taxon>
        <taxon>Evansella</taxon>
    </lineage>
</organism>
<dbReference type="GO" id="GO:0016301">
    <property type="term" value="F:kinase activity"/>
    <property type="evidence" value="ECO:0007669"/>
    <property type="project" value="UniProtKB-KW"/>
</dbReference>
<dbReference type="InterPro" id="IPR000600">
    <property type="entry name" value="ROK"/>
</dbReference>